<evidence type="ECO:0000256" key="1">
    <source>
        <dbReference type="ARBA" id="ARBA00010928"/>
    </source>
</evidence>
<dbReference type="PANTHER" id="PTHR22604">
    <property type="entry name" value="OXIDOREDUCTASES"/>
    <property type="match status" value="1"/>
</dbReference>
<dbReference type="Pfam" id="PF00248">
    <property type="entry name" value="Aldo_ket_red"/>
    <property type="match status" value="1"/>
</dbReference>
<dbReference type="OrthoDB" id="9815825at2"/>
<sequence>MKRLRLAVLGAGNMARRFIPQLSASKHCELTAIGDLTADGARTLAGELGPRERPLLCGTFDDILASDAVDAVYIATVHTTHARIAMRAIEAGKHVLCEKPLAVNHAQAMTLVDAARQAGVRLVEAMMFRFHPQTTAVLGLVADGTIGDLRHVDAGFAFYVPSRPGEQTEISPGLTIDAGGLSGRLFDPALAGGGILDIGCYPMAMARAVAGAATGRAFAEPETLTAAGSIGESGVDEWATAALTFAGGVTAALRTGIRIADRNSVTIVGSAGAIEIEDPWTLTAEPSIVINRVGHAPERRSYPCAGAYAMEADLFAAGIGGPEPDAMTTADSLGNARMLDRWRAAIGLRYPFEADGAVIPTVSGRPLILGGAAGPEPVPATARGRVPGLDKAVSRVVMGCDHPADASTMSALLDQYFSLGGNAFDTAHFYQDGRAERLLGRWIASRGVREQVVVIAKGAHTPNCDPASLSQQLLESLERQQNDYADIYLLHRDNEDVPVGEFVDVLDEHAEAGRIRVFGGSNWSLERVAAANAWAAEHGRRGFAAVSNYFGLAEPRELPWPGCRDATGPAFREWLTRHRFPLFAWSARSRNFFSGAGRDDRGNAELVRCFHSEANLERRRRAVELAAKHDVSPSVIALSYVLHQPFPTFALVGPKTLEDSRECMGAPRVTLSDEEIRWLESS</sequence>
<dbReference type="Gene3D" id="3.20.20.100">
    <property type="entry name" value="NADP-dependent oxidoreductase domain"/>
    <property type="match status" value="1"/>
</dbReference>
<dbReference type="SUPFAM" id="SSF51430">
    <property type="entry name" value="NAD(P)-linked oxidoreductase"/>
    <property type="match status" value="1"/>
</dbReference>
<evidence type="ECO:0000259" key="5">
    <source>
        <dbReference type="Pfam" id="PF22725"/>
    </source>
</evidence>
<organism evidence="6 7">
    <name type="scientific">Actinoplanes utahensis</name>
    <dbReference type="NCBI Taxonomy" id="1869"/>
    <lineage>
        <taxon>Bacteria</taxon>
        <taxon>Bacillati</taxon>
        <taxon>Actinomycetota</taxon>
        <taxon>Actinomycetes</taxon>
        <taxon>Micromonosporales</taxon>
        <taxon>Micromonosporaceae</taxon>
        <taxon>Actinoplanes</taxon>
    </lineage>
</organism>
<evidence type="ECO:0000259" key="4">
    <source>
        <dbReference type="Pfam" id="PF01408"/>
    </source>
</evidence>
<keyword evidence="2" id="KW-0560">Oxidoreductase</keyword>
<dbReference type="PANTHER" id="PTHR22604:SF105">
    <property type="entry name" value="TRANS-1,2-DIHYDROBENZENE-1,2-DIOL DEHYDROGENASE"/>
    <property type="match status" value="1"/>
</dbReference>
<dbReference type="GO" id="GO:0016491">
    <property type="term" value="F:oxidoreductase activity"/>
    <property type="evidence" value="ECO:0007669"/>
    <property type="project" value="UniProtKB-KW"/>
</dbReference>
<dbReference type="RefSeq" id="WP_043525106.1">
    <property type="nucleotide sequence ID" value="NZ_BAABKU010000019.1"/>
</dbReference>
<dbReference type="InterPro" id="IPR023210">
    <property type="entry name" value="NADP_OxRdtase_dom"/>
</dbReference>
<comment type="caution">
    <text evidence="6">The sequence shown here is derived from an EMBL/GenBank/DDBJ whole genome shotgun (WGS) entry which is preliminary data.</text>
</comment>
<reference evidence="6 7" key="1">
    <citation type="submission" date="2014-10" db="EMBL/GenBank/DDBJ databases">
        <title>Draft genome sequence of Actinoplanes utahensis NRRL 12052.</title>
        <authorList>
            <person name="Velasco-Bucheli B."/>
            <person name="del Cerro C."/>
            <person name="Hormigo D."/>
            <person name="Garcia J.L."/>
            <person name="Acebal C."/>
            <person name="Arroyo M."/>
            <person name="de la Mata I."/>
        </authorList>
    </citation>
    <scope>NUCLEOTIDE SEQUENCE [LARGE SCALE GENOMIC DNA]</scope>
    <source>
        <strain evidence="6 7">NRRL 12052</strain>
    </source>
</reference>
<gene>
    <name evidence="6" type="ORF">MB27_15060</name>
</gene>
<dbReference type="eggNOG" id="COG0667">
    <property type="taxonomic scope" value="Bacteria"/>
</dbReference>
<dbReference type="Proteomes" id="UP000054537">
    <property type="component" value="Unassembled WGS sequence"/>
</dbReference>
<dbReference type="SUPFAM" id="SSF55347">
    <property type="entry name" value="Glyceraldehyde-3-phosphate dehydrogenase-like, C-terminal domain"/>
    <property type="match status" value="1"/>
</dbReference>
<protein>
    <submittedName>
        <fullName evidence="6">Oxidoreductase</fullName>
    </submittedName>
</protein>
<dbReference type="STRING" id="1869.MB27_15060"/>
<dbReference type="eggNOG" id="COG0673">
    <property type="taxonomic scope" value="Bacteria"/>
</dbReference>
<dbReference type="Pfam" id="PF01408">
    <property type="entry name" value="GFO_IDH_MocA"/>
    <property type="match status" value="1"/>
</dbReference>
<dbReference type="GO" id="GO:0000166">
    <property type="term" value="F:nucleotide binding"/>
    <property type="evidence" value="ECO:0007669"/>
    <property type="project" value="InterPro"/>
</dbReference>
<evidence type="ECO:0000313" key="7">
    <source>
        <dbReference type="Proteomes" id="UP000054537"/>
    </source>
</evidence>
<keyword evidence="7" id="KW-1185">Reference proteome</keyword>
<dbReference type="InterPro" id="IPR050984">
    <property type="entry name" value="Gfo/Idh/MocA_domain"/>
</dbReference>
<dbReference type="CDD" id="cd19082">
    <property type="entry name" value="AKR_AKR10A1_2"/>
    <property type="match status" value="1"/>
</dbReference>
<feature type="domain" description="GFO/IDH/MocA-like oxidoreductase" evidence="5">
    <location>
        <begin position="140"/>
        <end position="275"/>
    </location>
</feature>
<comment type="similarity">
    <text evidence="1">Belongs to the Gfo/Idh/MocA family.</text>
</comment>
<dbReference type="InterPro" id="IPR000683">
    <property type="entry name" value="Gfo/Idh/MocA-like_OxRdtase_N"/>
</dbReference>
<dbReference type="InterPro" id="IPR036291">
    <property type="entry name" value="NAD(P)-bd_dom_sf"/>
</dbReference>
<dbReference type="SUPFAM" id="SSF51735">
    <property type="entry name" value="NAD(P)-binding Rossmann-fold domains"/>
    <property type="match status" value="1"/>
</dbReference>
<evidence type="ECO:0000259" key="3">
    <source>
        <dbReference type="Pfam" id="PF00248"/>
    </source>
</evidence>
<dbReference type="Gene3D" id="3.30.360.10">
    <property type="entry name" value="Dihydrodipicolinate Reductase, domain 2"/>
    <property type="match status" value="1"/>
</dbReference>
<feature type="domain" description="Gfo/Idh/MocA-like oxidoreductase N-terminal" evidence="4">
    <location>
        <begin position="5"/>
        <end position="123"/>
    </location>
</feature>
<dbReference type="InterPro" id="IPR055170">
    <property type="entry name" value="GFO_IDH_MocA-like_dom"/>
</dbReference>
<dbReference type="Pfam" id="PF22725">
    <property type="entry name" value="GFO_IDH_MocA_C3"/>
    <property type="match status" value="1"/>
</dbReference>
<dbReference type="EMBL" id="JRTT01000015">
    <property type="protein sequence ID" value="KHD76843.1"/>
    <property type="molecule type" value="Genomic_DNA"/>
</dbReference>
<dbReference type="AlphaFoldDB" id="A0A0A6UP72"/>
<feature type="domain" description="NADP-dependent oxidoreductase" evidence="3">
    <location>
        <begin position="405"/>
        <end position="680"/>
    </location>
</feature>
<proteinExistence type="inferred from homology"/>
<accession>A0A0A6UP72</accession>
<evidence type="ECO:0000256" key="2">
    <source>
        <dbReference type="ARBA" id="ARBA00023002"/>
    </source>
</evidence>
<dbReference type="InterPro" id="IPR036812">
    <property type="entry name" value="NAD(P)_OxRdtase_dom_sf"/>
</dbReference>
<evidence type="ECO:0000313" key="6">
    <source>
        <dbReference type="EMBL" id="KHD76843.1"/>
    </source>
</evidence>
<name>A0A0A6UP72_ACTUT</name>
<dbReference type="Gene3D" id="3.40.50.720">
    <property type="entry name" value="NAD(P)-binding Rossmann-like Domain"/>
    <property type="match status" value="1"/>
</dbReference>